<keyword evidence="9" id="KW-0833">Ubl conjugation pathway</keyword>
<keyword evidence="5" id="KW-0808">Transferase</keyword>
<comment type="similarity">
    <text evidence="3">Belongs to the pex2/pex10/pex12 family.</text>
</comment>
<dbReference type="InterPro" id="IPR006845">
    <property type="entry name" value="Pex_N"/>
</dbReference>
<dbReference type="PROSITE" id="PS00518">
    <property type="entry name" value="ZF_RING_1"/>
    <property type="match status" value="1"/>
</dbReference>
<keyword evidence="8" id="KW-0863">Zinc-finger</keyword>
<dbReference type="EC" id="2.3.2.36" evidence="17"/>
<keyword evidence="4" id="KW-0813">Transport</keyword>
<evidence type="ECO:0000256" key="8">
    <source>
        <dbReference type="ARBA" id="ARBA00022771"/>
    </source>
</evidence>
<dbReference type="Pfam" id="PF04757">
    <property type="entry name" value="Pex2_Pex12"/>
    <property type="match status" value="1"/>
</dbReference>
<sequence length="428" mass="49494">MTLGGTPATITERGTKKNEGYPTLRVNQLDAQRVNEELFRALTNDAASTFFSHAPPGLLHRWLPELHLVLRLLLWGSYFKHQRPLPGDMLQNVKYYLRLPQAFSRSSRDGAPSSPTVQVSQSFARESKYAQSLPNRTIALYLLFSAIIPYTWNRLQRLMQQWEWARVAQHEQQERRRSASGATSSTIRPPFLQWLLSLLWPLLRLCDTAISSFIALNAFVFIVEGEHRSLVDRLLGLKMAHIAPAAPRHVSFEVLNRHLYWHSFTELMLVVAPLLYIPQMRAYTKRFLYPTLRKLGDLVVRLFRNIIRTKQFSETMRPFFNKVLIFLRKLTSPFVTLARWMQLEESQPREAFSNLYWSGQEECTPEGIQKTLTELSCVFCGISPIVMAFQGDCGHPFCYWCVSAGKYSERQLMCSECGADIGEIRWLR</sequence>
<evidence type="ECO:0000256" key="16">
    <source>
        <dbReference type="ARBA" id="ARBA00034438"/>
    </source>
</evidence>
<name>A0ABQ7JBX8_9APIC</name>
<reference evidence="19 20" key="1">
    <citation type="journal article" date="2020" name="bioRxiv">
        <title>Metabolic contributions of an alphaproteobacterial endosymbiont in the apicomplexan Cardiosporidium cionae.</title>
        <authorList>
            <person name="Hunter E.S."/>
            <person name="Paight C.J."/>
            <person name="Lane C.E."/>
        </authorList>
    </citation>
    <scope>NUCLEOTIDE SEQUENCE [LARGE SCALE GENOMIC DNA]</scope>
    <source>
        <strain evidence="19">ESH_2018</strain>
    </source>
</reference>
<dbReference type="Proteomes" id="UP000823046">
    <property type="component" value="Unassembled WGS sequence"/>
</dbReference>
<keyword evidence="7" id="KW-0479">Metal-binding</keyword>
<comment type="caution">
    <text evidence="19">The sequence shown here is derived from an EMBL/GenBank/DDBJ whole genome shotgun (WGS) entry which is preliminary data.</text>
</comment>
<evidence type="ECO:0000256" key="17">
    <source>
        <dbReference type="ARBA" id="ARBA00034523"/>
    </source>
</evidence>
<comment type="pathway">
    <text evidence="2">Protein modification; protein ubiquitination.</text>
</comment>
<keyword evidence="14" id="KW-0576">Peroxisome</keyword>
<accession>A0ABQ7JBX8</accession>
<keyword evidence="13" id="KW-0472">Membrane</keyword>
<dbReference type="PANTHER" id="PTHR48178">
    <property type="entry name" value="PEROXISOME BIOGENESIS FACTOR 2"/>
    <property type="match status" value="1"/>
</dbReference>
<evidence type="ECO:0000313" key="19">
    <source>
        <dbReference type="EMBL" id="KAF8821510.1"/>
    </source>
</evidence>
<feature type="domain" description="Pex N-terminal" evidence="18">
    <location>
        <begin position="36"/>
        <end position="289"/>
    </location>
</feature>
<dbReference type="PANTHER" id="PTHR48178:SF1">
    <property type="entry name" value="PEROXISOME BIOGENESIS FACTOR 2"/>
    <property type="match status" value="1"/>
</dbReference>
<dbReference type="EMBL" id="JADAQX010000171">
    <property type="protein sequence ID" value="KAF8821510.1"/>
    <property type="molecule type" value="Genomic_DNA"/>
</dbReference>
<evidence type="ECO:0000256" key="13">
    <source>
        <dbReference type="ARBA" id="ARBA00023136"/>
    </source>
</evidence>
<gene>
    <name evidence="19" type="ORF">IE077_001944</name>
</gene>
<proteinExistence type="inferred from homology"/>
<evidence type="ECO:0000256" key="9">
    <source>
        <dbReference type="ARBA" id="ARBA00022786"/>
    </source>
</evidence>
<evidence type="ECO:0000256" key="4">
    <source>
        <dbReference type="ARBA" id="ARBA00022448"/>
    </source>
</evidence>
<evidence type="ECO:0000256" key="2">
    <source>
        <dbReference type="ARBA" id="ARBA00004906"/>
    </source>
</evidence>
<evidence type="ECO:0000256" key="3">
    <source>
        <dbReference type="ARBA" id="ARBA00008704"/>
    </source>
</evidence>
<evidence type="ECO:0000256" key="5">
    <source>
        <dbReference type="ARBA" id="ARBA00022679"/>
    </source>
</evidence>
<evidence type="ECO:0000256" key="10">
    <source>
        <dbReference type="ARBA" id="ARBA00022833"/>
    </source>
</evidence>
<evidence type="ECO:0000256" key="14">
    <source>
        <dbReference type="ARBA" id="ARBA00023140"/>
    </source>
</evidence>
<evidence type="ECO:0000259" key="18">
    <source>
        <dbReference type="Pfam" id="PF04757"/>
    </source>
</evidence>
<comment type="subcellular location">
    <subcellularLocation>
        <location evidence="1">Peroxisome membrane</location>
        <topology evidence="1">Multi-pass membrane protein</topology>
    </subcellularLocation>
</comment>
<comment type="catalytic activity">
    <reaction evidence="16">
        <text>[E2 ubiquitin-conjugating enzyme]-S-ubiquitinyl-L-cysteine + [acceptor protein]-L-cysteine = [E2 ubiquitin-conjugating enzyme]-L-cysteine + [acceptor protein]-S-ubiquitinyl-L-cysteine.</text>
        <dbReference type="EC" id="2.3.2.36"/>
    </reaction>
</comment>
<evidence type="ECO:0000256" key="15">
    <source>
        <dbReference type="ARBA" id="ARBA00032511"/>
    </source>
</evidence>
<evidence type="ECO:0000256" key="11">
    <source>
        <dbReference type="ARBA" id="ARBA00022927"/>
    </source>
</evidence>
<protein>
    <recommendedName>
        <fullName evidence="17">RING-type E3 ubiquitin transferase (cysteine targeting)</fullName>
        <ecNumber evidence="17">2.3.2.36</ecNumber>
    </recommendedName>
    <alternativeName>
        <fullName evidence="15">Peroxin-2</fullName>
    </alternativeName>
</protein>
<keyword evidence="12" id="KW-1133">Transmembrane helix</keyword>
<keyword evidence="6" id="KW-0812">Transmembrane</keyword>
<evidence type="ECO:0000256" key="7">
    <source>
        <dbReference type="ARBA" id="ARBA00022723"/>
    </source>
</evidence>
<evidence type="ECO:0000256" key="6">
    <source>
        <dbReference type="ARBA" id="ARBA00022692"/>
    </source>
</evidence>
<keyword evidence="20" id="KW-1185">Reference proteome</keyword>
<dbReference type="InterPro" id="IPR025654">
    <property type="entry name" value="PEX2/10"/>
</dbReference>
<evidence type="ECO:0000256" key="1">
    <source>
        <dbReference type="ARBA" id="ARBA00004585"/>
    </source>
</evidence>
<keyword evidence="11" id="KW-0653">Protein transport</keyword>
<dbReference type="InterPro" id="IPR017907">
    <property type="entry name" value="Znf_RING_CS"/>
</dbReference>
<keyword evidence="10" id="KW-0862">Zinc</keyword>
<evidence type="ECO:0000256" key="12">
    <source>
        <dbReference type="ARBA" id="ARBA00022989"/>
    </source>
</evidence>
<organism evidence="19 20">
    <name type="scientific">Cardiosporidium cionae</name>
    <dbReference type="NCBI Taxonomy" id="476202"/>
    <lineage>
        <taxon>Eukaryota</taxon>
        <taxon>Sar</taxon>
        <taxon>Alveolata</taxon>
        <taxon>Apicomplexa</taxon>
        <taxon>Aconoidasida</taxon>
        <taxon>Nephromycida</taxon>
        <taxon>Cardiosporidium</taxon>
    </lineage>
</organism>
<evidence type="ECO:0000313" key="20">
    <source>
        <dbReference type="Proteomes" id="UP000823046"/>
    </source>
</evidence>